<dbReference type="InterPro" id="IPR016169">
    <property type="entry name" value="FAD-bd_PCMH_sub2"/>
</dbReference>
<protein>
    <submittedName>
        <fullName evidence="1">24-dehydrocholesterol reductase</fullName>
    </submittedName>
</protein>
<comment type="caution">
    <text evidence="1">The sequence shown here is derived from an EMBL/GenBank/DDBJ whole genome shotgun (WGS) entry which is preliminary data.</text>
</comment>
<evidence type="ECO:0000313" key="1">
    <source>
        <dbReference type="EMBL" id="KAJ5068090.1"/>
    </source>
</evidence>
<evidence type="ECO:0000313" key="2">
    <source>
        <dbReference type="Proteomes" id="UP001149090"/>
    </source>
</evidence>
<gene>
    <name evidence="1" type="ORF">M0811_12550</name>
</gene>
<keyword evidence="2" id="KW-1185">Reference proteome</keyword>
<reference evidence="1" key="1">
    <citation type="submission" date="2022-10" db="EMBL/GenBank/DDBJ databases">
        <title>Novel sulphate-reducing endosymbionts in the free-living metamonad Anaeramoeba.</title>
        <authorList>
            <person name="Jerlstrom-Hultqvist J."/>
            <person name="Cepicka I."/>
            <person name="Gallot-Lavallee L."/>
            <person name="Salas-Leiva D."/>
            <person name="Curtis B.A."/>
            <person name="Zahonova K."/>
            <person name="Pipaliya S."/>
            <person name="Dacks J."/>
            <person name="Roger A.J."/>
        </authorList>
    </citation>
    <scope>NUCLEOTIDE SEQUENCE</scope>
    <source>
        <strain evidence="1">BMAN</strain>
    </source>
</reference>
<organism evidence="1 2">
    <name type="scientific">Anaeramoeba ignava</name>
    <name type="common">Anaerobic marine amoeba</name>
    <dbReference type="NCBI Taxonomy" id="1746090"/>
    <lineage>
        <taxon>Eukaryota</taxon>
        <taxon>Metamonada</taxon>
        <taxon>Anaeramoebidae</taxon>
        <taxon>Anaeramoeba</taxon>
    </lineage>
</organism>
<dbReference type="GO" id="GO:0050660">
    <property type="term" value="F:flavin adenine dinucleotide binding"/>
    <property type="evidence" value="ECO:0007669"/>
    <property type="project" value="InterPro"/>
</dbReference>
<dbReference type="Gene3D" id="3.30.465.10">
    <property type="match status" value="1"/>
</dbReference>
<dbReference type="SUPFAM" id="SSF56176">
    <property type="entry name" value="FAD-binding/transporter-associated domain-like"/>
    <property type="match status" value="1"/>
</dbReference>
<dbReference type="InterPro" id="IPR036318">
    <property type="entry name" value="FAD-bd_PCMH-like_sf"/>
</dbReference>
<proteinExistence type="predicted"/>
<dbReference type="AlphaFoldDB" id="A0A9Q0LB79"/>
<name>A0A9Q0LB79_ANAIG</name>
<accession>A0A9Q0LB79</accession>
<dbReference type="OrthoDB" id="415825at2759"/>
<dbReference type="Proteomes" id="UP001149090">
    <property type="component" value="Unassembled WGS sequence"/>
</dbReference>
<sequence length="68" mass="7565">MECVLGNGDCVNITSPYNNSDLFYSISGSHGSFAILTLVKLELVDYYPYVKILCNDSSVDYVDAIAFW</sequence>
<dbReference type="EMBL" id="JAPDFW010000120">
    <property type="protein sequence ID" value="KAJ5068090.1"/>
    <property type="molecule type" value="Genomic_DNA"/>
</dbReference>